<gene>
    <name evidence="1" type="ORF">ILYODFUR_038482</name>
</gene>
<protein>
    <submittedName>
        <fullName evidence="1">Uncharacterized protein</fullName>
    </submittedName>
</protein>
<keyword evidence="2" id="KW-1185">Reference proteome</keyword>
<reference evidence="1 2" key="1">
    <citation type="submission" date="2021-06" db="EMBL/GenBank/DDBJ databases">
        <authorList>
            <person name="Palmer J.M."/>
        </authorList>
    </citation>
    <scope>NUCLEOTIDE SEQUENCE [LARGE SCALE GENOMIC DNA]</scope>
    <source>
        <strain evidence="2">if_2019</strain>
        <tissue evidence="1">Muscle</tissue>
    </source>
</reference>
<proteinExistence type="predicted"/>
<organism evidence="1 2">
    <name type="scientific">Ilyodon furcidens</name>
    <name type="common">goldbreast splitfin</name>
    <dbReference type="NCBI Taxonomy" id="33524"/>
    <lineage>
        <taxon>Eukaryota</taxon>
        <taxon>Metazoa</taxon>
        <taxon>Chordata</taxon>
        <taxon>Craniata</taxon>
        <taxon>Vertebrata</taxon>
        <taxon>Euteleostomi</taxon>
        <taxon>Actinopterygii</taxon>
        <taxon>Neopterygii</taxon>
        <taxon>Teleostei</taxon>
        <taxon>Neoteleostei</taxon>
        <taxon>Acanthomorphata</taxon>
        <taxon>Ovalentaria</taxon>
        <taxon>Atherinomorphae</taxon>
        <taxon>Cyprinodontiformes</taxon>
        <taxon>Goodeidae</taxon>
        <taxon>Ilyodon</taxon>
    </lineage>
</organism>
<dbReference type="Proteomes" id="UP001482620">
    <property type="component" value="Unassembled WGS sequence"/>
</dbReference>
<dbReference type="EMBL" id="JAHRIQ010067511">
    <property type="protein sequence ID" value="MEQ2242680.1"/>
    <property type="molecule type" value="Genomic_DNA"/>
</dbReference>
<comment type="caution">
    <text evidence="1">The sequence shown here is derived from an EMBL/GenBank/DDBJ whole genome shotgun (WGS) entry which is preliminary data.</text>
</comment>
<evidence type="ECO:0000313" key="1">
    <source>
        <dbReference type="EMBL" id="MEQ2242680.1"/>
    </source>
</evidence>
<accession>A0ABV0UBX3</accession>
<evidence type="ECO:0000313" key="2">
    <source>
        <dbReference type="Proteomes" id="UP001482620"/>
    </source>
</evidence>
<sequence length="160" mass="17786">MSHTFGCLDLPLRSTSETLKADGKLRVSLTQIIVVFLNLAPLHGLDGWLSSSSPGSYVNMTLCSLCPLPSLRTSVDLLITVWLVDEHSNVPSRTMVSVTMLHGLTLHTLTSTHTHAQDKHMHPFTPPSPDPLHDVVLYTCCFFVLRFFCNLKLYPAKDKV</sequence>
<name>A0ABV0UBX3_9TELE</name>